<evidence type="ECO:0000313" key="5">
    <source>
        <dbReference type="EMBL" id="AEE17781.1"/>
    </source>
</evidence>
<gene>
    <name evidence="5" type="ordered locus">Trebr_2372</name>
</gene>
<accession>F4LMB5</accession>
<protein>
    <submittedName>
        <fullName evidence="5">ABC transporter related protein</fullName>
    </submittedName>
</protein>
<dbReference type="EMBL" id="CP002696">
    <property type="protein sequence ID" value="AEE17781.1"/>
    <property type="molecule type" value="Genomic_DNA"/>
</dbReference>
<dbReference type="InterPro" id="IPR050153">
    <property type="entry name" value="Metal_Ion_Import_ABC"/>
</dbReference>
<evidence type="ECO:0000259" key="4">
    <source>
        <dbReference type="PROSITE" id="PS50893"/>
    </source>
</evidence>
<evidence type="ECO:0000256" key="1">
    <source>
        <dbReference type="ARBA" id="ARBA00022448"/>
    </source>
</evidence>
<keyword evidence="1" id="KW-0813">Transport</keyword>
<dbReference type="AlphaFoldDB" id="F4LMB5"/>
<reference evidence="6" key="1">
    <citation type="submission" date="2011-04" db="EMBL/GenBank/DDBJ databases">
        <title>The complete genome of Treponema brennaborense DSM 12168.</title>
        <authorList>
            <person name="Lucas S."/>
            <person name="Han J."/>
            <person name="Lapidus A."/>
            <person name="Bruce D."/>
            <person name="Goodwin L."/>
            <person name="Pitluck S."/>
            <person name="Peters L."/>
            <person name="Kyrpides N."/>
            <person name="Mavromatis K."/>
            <person name="Ivanova N."/>
            <person name="Mikhailova N."/>
            <person name="Pagani I."/>
            <person name="Teshima H."/>
            <person name="Detter J.C."/>
            <person name="Tapia R."/>
            <person name="Han C."/>
            <person name="Land M."/>
            <person name="Hauser L."/>
            <person name="Markowitz V."/>
            <person name="Cheng J.-F."/>
            <person name="Hugenholtz P."/>
            <person name="Woyke T."/>
            <person name="Wu D."/>
            <person name="Gronow S."/>
            <person name="Wellnitz S."/>
            <person name="Brambilla E."/>
            <person name="Klenk H.-P."/>
            <person name="Eisen J.A."/>
        </authorList>
    </citation>
    <scope>NUCLEOTIDE SEQUENCE [LARGE SCALE GENOMIC DNA]</scope>
    <source>
        <strain evidence="6">DSM 12168 / CIP 105900 / DD5/3</strain>
    </source>
</reference>
<dbReference type="eggNOG" id="COG4604">
    <property type="taxonomic scope" value="Bacteria"/>
</dbReference>
<dbReference type="GO" id="GO:0005524">
    <property type="term" value="F:ATP binding"/>
    <property type="evidence" value="ECO:0007669"/>
    <property type="project" value="UniProtKB-KW"/>
</dbReference>
<sequence>MNCIEFNDIRFAYPPVPDDTDENGNQLVPAPVFDHFTAALPEGFVSLVGPNAAGKSTFMLLAAGRMLPQQGTVSLFGKNTARLSEAERDALASFIYQNMEFETDDTAGNLLAYVFTHGLFGGSAAAVGNGKIAGASDETAPDISANGGDSLLEQIVSVLELGSVLHRKLTGLSKGEMQRVIIAFALLYGSKSIFMDEPLFALEDRQKRTALAYLKKYAATFGVTVYISMHVLELSRAYADSVLLFYPNRDMDFGTPEEVLTPEALEKAYGVPAAMLKDSEALTRKTLKEQAEAISRLPHEH</sequence>
<dbReference type="InterPro" id="IPR003593">
    <property type="entry name" value="AAA+_ATPase"/>
</dbReference>
<dbReference type="PANTHER" id="PTHR42734">
    <property type="entry name" value="METAL TRANSPORT SYSTEM ATP-BINDING PROTEIN TM_0124-RELATED"/>
    <property type="match status" value="1"/>
</dbReference>
<keyword evidence="3" id="KW-0067">ATP-binding</keyword>
<evidence type="ECO:0000313" key="6">
    <source>
        <dbReference type="Proteomes" id="UP000006546"/>
    </source>
</evidence>
<dbReference type="KEGG" id="tbe:Trebr_2372"/>
<dbReference type="STRING" id="906968.Trebr_2372"/>
<feature type="domain" description="ABC transporter" evidence="4">
    <location>
        <begin position="4"/>
        <end position="272"/>
    </location>
</feature>
<dbReference type="SUPFAM" id="SSF52540">
    <property type="entry name" value="P-loop containing nucleoside triphosphate hydrolases"/>
    <property type="match status" value="1"/>
</dbReference>
<organism evidence="5 6">
    <name type="scientific">Treponema brennaborense (strain DSM 12168 / CIP 105900 / DD5/3)</name>
    <dbReference type="NCBI Taxonomy" id="906968"/>
    <lineage>
        <taxon>Bacteria</taxon>
        <taxon>Pseudomonadati</taxon>
        <taxon>Spirochaetota</taxon>
        <taxon>Spirochaetia</taxon>
        <taxon>Spirochaetales</taxon>
        <taxon>Treponemataceae</taxon>
        <taxon>Treponema</taxon>
    </lineage>
</organism>
<dbReference type="RefSeq" id="WP_013759482.1">
    <property type="nucleotide sequence ID" value="NC_015500.1"/>
</dbReference>
<dbReference type="SMART" id="SM00382">
    <property type="entry name" value="AAA"/>
    <property type="match status" value="1"/>
</dbReference>
<evidence type="ECO:0000256" key="2">
    <source>
        <dbReference type="ARBA" id="ARBA00022741"/>
    </source>
</evidence>
<dbReference type="PROSITE" id="PS50893">
    <property type="entry name" value="ABC_TRANSPORTER_2"/>
    <property type="match status" value="1"/>
</dbReference>
<dbReference type="InterPro" id="IPR003439">
    <property type="entry name" value="ABC_transporter-like_ATP-bd"/>
</dbReference>
<dbReference type="GO" id="GO:0016887">
    <property type="term" value="F:ATP hydrolysis activity"/>
    <property type="evidence" value="ECO:0007669"/>
    <property type="project" value="InterPro"/>
</dbReference>
<dbReference type="HOGENOM" id="CLU_000604_1_11_12"/>
<dbReference type="Gene3D" id="3.40.50.300">
    <property type="entry name" value="P-loop containing nucleotide triphosphate hydrolases"/>
    <property type="match status" value="1"/>
</dbReference>
<dbReference type="InterPro" id="IPR027417">
    <property type="entry name" value="P-loop_NTPase"/>
</dbReference>
<dbReference type="Pfam" id="PF00005">
    <property type="entry name" value="ABC_tran"/>
    <property type="match status" value="1"/>
</dbReference>
<keyword evidence="2" id="KW-0547">Nucleotide-binding</keyword>
<name>F4LMB5_TREBD</name>
<dbReference type="OrthoDB" id="359015at2"/>
<keyword evidence="6" id="KW-1185">Reference proteome</keyword>
<dbReference type="Proteomes" id="UP000006546">
    <property type="component" value="Chromosome"/>
</dbReference>
<evidence type="ECO:0000256" key="3">
    <source>
        <dbReference type="ARBA" id="ARBA00022840"/>
    </source>
</evidence>
<proteinExistence type="predicted"/>